<dbReference type="OrthoDB" id="9798754at2"/>
<comment type="caution">
    <text evidence="2">The sequence shown here is derived from an EMBL/GenBank/DDBJ whole genome shotgun (WGS) entry which is preliminary data.</text>
</comment>
<dbReference type="Gene3D" id="3.40.960.10">
    <property type="entry name" value="VSR Endonuclease"/>
    <property type="match status" value="1"/>
</dbReference>
<keyword evidence="2" id="KW-0489">Methyltransferase</keyword>
<evidence type="ECO:0000259" key="1">
    <source>
        <dbReference type="Pfam" id="PF04480"/>
    </source>
</evidence>
<dbReference type="SUPFAM" id="SSF52980">
    <property type="entry name" value="Restriction endonuclease-like"/>
    <property type="match status" value="1"/>
</dbReference>
<gene>
    <name evidence="2" type="ORF">CWD77_11100</name>
</gene>
<dbReference type="PANTHER" id="PTHR38590:SF1">
    <property type="entry name" value="BLL0828 PROTEIN"/>
    <property type="match status" value="1"/>
</dbReference>
<dbReference type="EMBL" id="PISP01000003">
    <property type="protein sequence ID" value="PKD43165.1"/>
    <property type="molecule type" value="Genomic_DNA"/>
</dbReference>
<dbReference type="AlphaFoldDB" id="A0A2N0VG45"/>
<dbReference type="GO" id="GO:0032259">
    <property type="term" value="P:methylation"/>
    <property type="evidence" value="ECO:0007669"/>
    <property type="project" value="UniProtKB-KW"/>
</dbReference>
<organism evidence="2 3">
    <name type="scientific">Rhodohalobacter barkolensis</name>
    <dbReference type="NCBI Taxonomy" id="2053187"/>
    <lineage>
        <taxon>Bacteria</taxon>
        <taxon>Pseudomonadati</taxon>
        <taxon>Balneolota</taxon>
        <taxon>Balneolia</taxon>
        <taxon>Balneolales</taxon>
        <taxon>Balneolaceae</taxon>
        <taxon>Rhodohalobacter</taxon>
    </lineage>
</organism>
<dbReference type="InterPro" id="IPR007569">
    <property type="entry name" value="DUF559"/>
</dbReference>
<dbReference type="Proteomes" id="UP000233398">
    <property type="component" value="Unassembled WGS sequence"/>
</dbReference>
<accession>A0A2N0VG45</accession>
<dbReference type="InterPro" id="IPR047216">
    <property type="entry name" value="Endonuclease_DUF559_bact"/>
</dbReference>
<dbReference type="PANTHER" id="PTHR38590">
    <property type="entry name" value="BLL0828 PROTEIN"/>
    <property type="match status" value="1"/>
</dbReference>
<reference evidence="2 3" key="1">
    <citation type="submission" date="2017-11" db="EMBL/GenBank/DDBJ databases">
        <title>Rhodohalobacter 15182 sp. nov., isolated from a salt lake.</title>
        <authorList>
            <person name="Han S."/>
        </authorList>
    </citation>
    <scope>NUCLEOTIDE SEQUENCE [LARGE SCALE GENOMIC DNA]</scope>
    <source>
        <strain evidence="2 3">15182</strain>
    </source>
</reference>
<dbReference type="CDD" id="cd01038">
    <property type="entry name" value="Endonuclease_DUF559"/>
    <property type="match status" value="1"/>
</dbReference>
<name>A0A2N0VG45_9BACT</name>
<protein>
    <submittedName>
        <fullName evidence="2">DNA methylase</fullName>
    </submittedName>
</protein>
<dbReference type="InterPro" id="IPR011335">
    <property type="entry name" value="Restrct_endonuc-II-like"/>
</dbReference>
<proteinExistence type="predicted"/>
<feature type="domain" description="DUF559" evidence="1">
    <location>
        <begin position="11"/>
        <end position="117"/>
    </location>
</feature>
<dbReference type="GO" id="GO:0008168">
    <property type="term" value="F:methyltransferase activity"/>
    <property type="evidence" value="ECO:0007669"/>
    <property type="project" value="UniProtKB-KW"/>
</dbReference>
<dbReference type="Pfam" id="PF04480">
    <property type="entry name" value="DUF559"/>
    <property type="match status" value="1"/>
</dbReference>
<keyword evidence="3" id="KW-1185">Reference proteome</keyword>
<evidence type="ECO:0000313" key="2">
    <source>
        <dbReference type="EMBL" id="PKD43165.1"/>
    </source>
</evidence>
<dbReference type="RefSeq" id="WP_101073639.1">
    <property type="nucleotide sequence ID" value="NZ_PISP01000003.1"/>
</dbReference>
<keyword evidence="2" id="KW-0808">Transferase</keyword>
<sequence length="126" mass="15018">MPNKILPYNPKLKKLARKLRRNMTYGEVLLWQEIRGKKLGYQFHRQVPIKNYIVDFFCHELQLAIEIDGCYHNHPEVSISDLNRQQEIEKIGVNFLRFNESEIRKDISGAVEDIHNWIKLNQNQNS</sequence>
<evidence type="ECO:0000313" key="3">
    <source>
        <dbReference type="Proteomes" id="UP000233398"/>
    </source>
</evidence>